<keyword evidence="4" id="KW-1185">Reference proteome</keyword>
<sequence>MSPISHIFSTYHPTQLTSRSFTSITQHQYINLLIILSIFLLYLFLPSSTISSSTTQVLNLPGEIFPVTLNIDTSTNLLFSPLSFIYLCFKPLVILSPDFSFYICSTLLILIFSSLTRKFASISTRDLLNAINSGNEIIRAKNDISSKRLNIEEKKYECSGNLMKLTNWMRMSSSLQLKNKLSTNGTITCGFIPFFPLDTTTLPSLCIFFLSFFLGLKIFLMLGLVIGNGIECKYIYTRAVSMALAWKCFHITFLNNLQVEFRMKLVVTCVDFNLKNQPDVLPKSSCYHPSNMNKTYVLSLNDHNSYQLWSPFYELDILFYGMITLRMWIKALLVSLNQFLNPKSTGSINPDNPNHGSLKKPTQLSQTIKISSAARISSKLRVQFMILLHGCLKHPPTITYNRAWKAKQISSASQSYFFSSWKMSHSHCHSPPSMSSNLPRLICQVFAFEFSYQATLSWCGKVGFGGGRTSFYIEEGTDFLQRNFSWASSTCTIHVVLRLFSSRGTCIYYFIMFHISNTSLLPENSTTIFLIQFSGRINSLFLKIKTKLKGRNKRHTTESDKNNEVKTIEIELMDRRRRMEDQTTDEENIGKKEREQKLRERSKGELLEKADTKNFLESVNLIHSNLAGSIQRKVRVHWILQECTRKRVESKQRLEAVHGNTQSFPVLVHPLFNSWLRHKTYLPIHVIFVRPGDIQALTSNSAWQFLNYLSKYNNNPFPSPAIITLHLWSDLRTFEWINHQLAGLFKAHCPRLDLHLFNLSSLVFSMFSPSFPQLIYIVLFFLKLEFIIFENFEDTSTPIFKPSPLRFKQPNPPLSMLGWPHDNVMSSACTHLLTEPLPCAFGIIKQIEHHNNSNDYTLGLDSRAIYLKNLNAMGGPVKIHENFLDNPAKKIKLCHYVGFYVQILNTTNAGHSESHAGHYDSHAGHYDSHAGHSDINENFPNQYYPLNGINYLFFHSTLMMYLVQF</sequence>
<evidence type="ECO:0000313" key="3">
    <source>
        <dbReference type="EMBL" id="KNZ55945.1"/>
    </source>
</evidence>
<gene>
    <name evidence="3" type="ORF">VP01_2539g3</name>
</gene>
<feature type="transmembrane region" description="Helical" evidence="2">
    <location>
        <begin position="205"/>
        <end position="226"/>
    </location>
</feature>
<keyword evidence="2" id="KW-0472">Membrane</keyword>
<organism evidence="3 4">
    <name type="scientific">Puccinia sorghi</name>
    <dbReference type="NCBI Taxonomy" id="27349"/>
    <lineage>
        <taxon>Eukaryota</taxon>
        <taxon>Fungi</taxon>
        <taxon>Dikarya</taxon>
        <taxon>Basidiomycota</taxon>
        <taxon>Pucciniomycotina</taxon>
        <taxon>Pucciniomycetes</taxon>
        <taxon>Pucciniales</taxon>
        <taxon>Pucciniaceae</taxon>
        <taxon>Puccinia</taxon>
    </lineage>
</organism>
<keyword evidence="2" id="KW-1133">Transmembrane helix</keyword>
<dbReference type="CDD" id="cd21372">
    <property type="entry name" value="cwf21_CWC21-like"/>
    <property type="match status" value="1"/>
</dbReference>
<accession>A0A0L6V758</accession>
<protein>
    <submittedName>
        <fullName evidence="3">Uncharacterized protein</fullName>
    </submittedName>
</protein>
<feature type="transmembrane region" description="Helical" evidence="2">
    <location>
        <begin position="99"/>
        <end position="116"/>
    </location>
</feature>
<feature type="region of interest" description="Disordered" evidence="1">
    <location>
        <begin position="576"/>
        <end position="603"/>
    </location>
</feature>
<proteinExistence type="predicted"/>
<evidence type="ECO:0000256" key="2">
    <source>
        <dbReference type="SAM" id="Phobius"/>
    </source>
</evidence>
<dbReference type="VEuPathDB" id="FungiDB:VP01_2539g3"/>
<evidence type="ECO:0000313" key="4">
    <source>
        <dbReference type="Proteomes" id="UP000037035"/>
    </source>
</evidence>
<evidence type="ECO:0000256" key="1">
    <source>
        <dbReference type="SAM" id="MobiDB-lite"/>
    </source>
</evidence>
<feature type="compositionally biased region" description="Basic and acidic residues" evidence="1">
    <location>
        <begin position="588"/>
        <end position="603"/>
    </location>
</feature>
<dbReference type="Proteomes" id="UP000037035">
    <property type="component" value="Unassembled WGS sequence"/>
</dbReference>
<reference evidence="3 4" key="1">
    <citation type="submission" date="2015-08" db="EMBL/GenBank/DDBJ databases">
        <title>Next Generation Sequencing and Analysis of the Genome of Puccinia sorghi L Schw, the Causal Agent of Maize Common Rust.</title>
        <authorList>
            <person name="Rochi L."/>
            <person name="Burguener G."/>
            <person name="Darino M."/>
            <person name="Turjanski A."/>
            <person name="Kreff E."/>
            <person name="Dieguez M.J."/>
            <person name="Sacco F."/>
        </authorList>
    </citation>
    <scope>NUCLEOTIDE SEQUENCE [LARGE SCALE GENOMIC DNA]</scope>
    <source>
        <strain evidence="3 4">RO10H11247</strain>
    </source>
</reference>
<dbReference type="AlphaFoldDB" id="A0A0L6V758"/>
<name>A0A0L6V758_9BASI</name>
<dbReference type="EMBL" id="LAVV01007435">
    <property type="protein sequence ID" value="KNZ55945.1"/>
    <property type="molecule type" value="Genomic_DNA"/>
</dbReference>
<keyword evidence="2" id="KW-0812">Transmembrane</keyword>
<comment type="caution">
    <text evidence="3">The sequence shown here is derived from an EMBL/GenBank/DDBJ whole genome shotgun (WGS) entry which is preliminary data.</text>
</comment>
<feature type="transmembrane region" description="Helical" evidence="2">
    <location>
        <begin position="29"/>
        <end position="45"/>
    </location>
</feature>